<keyword evidence="6" id="KW-0521">NADP</keyword>
<evidence type="ECO:0000256" key="12">
    <source>
        <dbReference type="ARBA" id="ARBA00047652"/>
    </source>
</evidence>
<evidence type="ECO:0000256" key="9">
    <source>
        <dbReference type="ARBA" id="ARBA00038313"/>
    </source>
</evidence>
<comment type="cofactor">
    <cofactor evidence="1">
        <name>FMN</name>
        <dbReference type="ChEBI" id="CHEBI:58210"/>
    </cofactor>
</comment>
<dbReference type="PROSITE" id="PS01136">
    <property type="entry name" value="UPF0034"/>
    <property type="match status" value="1"/>
</dbReference>
<evidence type="ECO:0000313" key="19">
    <source>
        <dbReference type="Proteomes" id="UP001217582"/>
    </source>
</evidence>
<evidence type="ECO:0000256" key="1">
    <source>
        <dbReference type="ARBA" id="ARBA00001917"/>
    </source>
</evidence>
<organism evidence="18 19">
    <name type="scientific">Malassezia arunalokei</name>
    <dbReference type="NCBI Taxonomy" id="1514897"/>
    <lineage>
        <taxon>Eukaryota</taxon>
        <taxon>Fungi</taxon>
        <taxon>Dikarya</taxon>
        <taxon>Basidiomycota</taxon>
        <taxon>Ustilaginomycotina</taxon>
        <taxon>Malasseziomycetes</taxon>
        <taxon>Malasseziales</taxon>
        <taxon>Malasseziaceae</taxon>
        <taxon>Malassezia</taxon>
    </lineage>
</organism>
<evidence type="ECO:0000256" key="13">
    <source>
        <dbReference type="ARBA" id="ARBA00048342"/>
    </source>
</evidence>
<dbReference type="EMBL" id="CP119918">
    <property type="protein sequence ID" value="WFD15763.1"/>
    <property type="molecule type" value="Genomic_DNA"/>
</dbReference>
<dbReference type="AlphaFoldDB" id="A0AAJ5Z0L9"/>
<dbReference type="InterPro" id="IPR018517">
    <property type="entry name" value="tRNA_hU_synthase_CS"/>
</dbReference>
<dbReference type="GO" id="GO:0050660">
    <property type="term" value="F:flavin adenine dinucleotide binding"/>
    <property type="evidence" value="ECO:0007669"/>
    <property type="project" value="InterPro"/>
</dbReference>
<sequence>MQGGAPRPWYQYVAAPMVDQSDLAFRLTTVQFGATATWTQMYHAEDVLTKVDLYERARRAVELGRHAPENRDIVTGKRAPQIVQLAGNDPDDMVRAARQFLPVADGIDVNLGCPQTRAQRGHYGGYLLRRRDWPLIEQIVQALSQACPVPISTKIRLCDAATDTYELGQRLAHAGSSLITLHARHVAPNRRRAGAAKLEHVRALVEALHDQGLHASQPCGRTRVLSNGHPTASW</sequence>
<dbReference type="GO" id="GO:0006397">
    <property type="term" value="P:mRNA processing"/>
    <property type="evidence" value="ECO:0007669"/>
    <property type="project" value="UniProtKB-KW"/>
</dbReference>
<evidence type="ECO:0000259" key="17">
    <source>
        <dbReference type="Pfam" id="PF01207"/>
    </source>
</evidence>
<dbReference type="Proteomes" id="UP001217582">
    <property type="component" value="Chromosome 3"/>
</dbReference>
<evidence type="ECO:0000256" key="7">
    <source>
        <dbReference type="ARBA" id="ARBA00023002"/>
    </source>
</evidence>
<evidence type="ECO:0000256" key="3">
    <source>
        <dbReference type="ARBA" id="ARBA00022643"/>
    </source>
</evidence>
<dbReference type="EC" id="1.3.1.88" evidence="10"/>
<dbReference type="SUPFAM" id="SSF51395">
    <property type="entry name" value="FMN-linked oxidoreductases"/>
    <property type="match status" value="1"/>
</dbReference>
<evidence type="ECO:0000256" key="15">
    <source>
        <dbReference type="ARBA" id="ARBA00049447"/>
    </source>
</evidence>
<keyword evidence="7 18" id="KW-0560">Oxidoreductase</keyword>
<comment type="similarity">
    <text evidence="9">Belongs to the Dus family. Dus1 subfamily.</text>
</comment>
<comment type="catalytic activity">
    <reaction evidence="11">
        <text>5,6-dihydrouridine(17) in tRNA + NAD(+) = uridine(17) in tRNA + NADH + H(+)</text>
        <dbReference type="Rhea" id="RHEA:53372"/>
        <dbReference type="Rhea" id="RHEA-COMP:13541"/>
        <dbReference type="Rhea" id="RHEA-COMP:13542"/>
        <dbReference type="ChEBI" id="CHEBI:15378"/>
        <dbReference type="ChEBI" id="CHEBI:57540"/>
        <dbReference type="ChEBI" id="CHEBI:57945"/>
        <dbReference type="ChEBI" id="CHEBI:65315"/>
        <dbReference type="ChEBI" id="CHEBI:74443"/>
        <dbReference type="EC" id="1.3.1.88"/>
    </reaction>
    <physiologicalReaction direction="right-to-left" evidence="11">
        <dbReference type="Rhea" id="RHEA:53374"/>
    </physiologicalReaction>
</comment>
<dbReference type="CDD" id="cd02801">
    <property type="entry name" value="DUS_like_FMN"/>
    <property type="match status" value="1"/>
</dbReference>
<feature type="domain" description="DUS-like FMN-binding" evidence="17">
    <location>
        <begin position="14"/>
        <end position="208"/>
    </location>
</feature>
<comment type="catalytic activity">
    <reaction evidence="14">
        <text>5,6-dihydrouridine(16) in tRNA + NAD(+) = uridine(16) in tRNA + NADH + H(+)</text>
        <dbReference type="Rhea" id="RHEA:53380"/>
        <dbReference type="Rhea" id="RHEA-COMP:13543"/>
        <dbReference type="Rhea" id="RHEA-COMP:13544"/>
        <dbReference type="ChEBI" id="CHEBI:15378"/>
        <dbReference type="ChEBI" id="CHEBI:57540"/>
        <dbReference type="ChEBI" id="CHEBI:57945"/>
        <dbReference type="ChEBI" id="CHEBI:65315"/>
        <dbReference type="ChEBI" id="CHEBI:74443"/>
        <dbReference type="EC" id="1.3.1.88"/>
    </reaction>
    <physiologicalReaction direction="right-to-left" evidence="14">
        <dbReference type="Rhea" id="RHEA:53382"/>
    </physiologicalReaction>
</comment>
<evidence type="ECO:0000256" key="14">
    <source>
        <dbReference type="ARBA" id="ARBA00048934"/>
    </source>
</evidence>
<evidence type="ECO:0000256" key="2">
    <source>
        <dbReference type="ARBA" id="ARBA00022630"/>
    </source>
</evidence>
<dbReference type="PANTHER" id="PTHR11082:SF5">
    <property type="entry name" value="TRNA-DIHYDROURIDINE(16_17) SYNTHASE [NAD(P)(+)]-LIKE"/>
    <property type="match status" value="1"/>
</dbReference>
<keyword evidence="8" id="KW-0520">NAD</keyword>
<dbReference type="InterPro" id="IPR035587">
    <property type="entry name" value="DUS-like_FMN-bd"/>
</dbReference>
<gene>
    <name evidence="18" type="ORF">MARU1_001787</name>
</gene>
<reference evidence="18 19" key="1">
    <citation type="submission" date="2023-03" db="EMBL/GenBank/DDBJ databases">
        <title>Mating type loci evolution in Malassezia.</title>
        <authorList>
            <person name="Coelho M.A."/>
        </authorList>
    </citation>
    <scope>NUCLEOTIDE SEQUENCE [LARGE SCALE GENOMIC DNA]</scope>
    <source>
        <strain evidence="18 19">CBS 13387</strain>
    </source>
</reference>
<accession>A0AAJ5Z0L9</accession>
<comment type="catalytic activity">
    <reaction evidence="12">
        <text>5,6-dihydrouridine(16) in tRNA + NADP(+) = uridine(16) in tRNA + NADPH + H(+)</text>
        <dbReference type="Rhea" id="RHEA:53376"/>
        <dbReference type="Rhea" id="RHEA-COMP:13543"/>
        <dbReference type="Rhea" id="RHEA-COMP:13544"/>
        <dbReference type="ChEBI" id="CHEBI:15378"/>
        <dbReference type="ChEBI" id="CHEBI:57783"/>
        <dbReference type="ChEBI" id="CHEBI:58349"/>
        <dbReference type="ChEBI" id="CHEBI:65315"/>
        <dbReference type="ChEBI" id="CHEBI:74443"/>
        <dbReference type="EC" id="1.3.1.88"/>
    </reaction>
    <physiologicalReaction direction="right-to-left" evidence="12">
        <dbReference type="Rhea" id="RHEA:53378"/>
    </physiologicalReaction>
</comment>
<comment type="catalytic activity">
    <reaction evidence="16">
        <text>5,6-dihydrouridine(17) in tRNA + NADP(+) = uridine(17) in tRNA + NADPH + H(+)</text>
        <dbReference type="Rhea" id="RHEA:53368"/>
        <dbReference type="Rhea" id="RHEA-COMP:13541"/>
        <dbReference type="Rhea" id="RHEA-COMP:13542"/>
        <dbReference type="ChEBI" id="CHEBI:15378"/>
        <dbReference type="ChEBI" id="CHEBI:57783"/>
        <dbReference type="ChEBI" id="CHEBI:58349"/>
        <dbReference type="ChEBI" id="CHEBI:65315"/>
        <dbReference type="ChEBI" id="CHEBI:74443"/>
        <dbReference type="EC" id="1.3.1.88"/>
    </reaction>
    <physiologicalReaction direction="right-to-left" evidence="16">
        <dbReference type="Rhea" id="RHEA:53370"/>
    </physiologicalReaction>
</comment>
<keyword evidence="2" id="KW-0285">Flavoprotein</keyword>
<comment type="catalytic activity">
    <reaction evidence="13">
        <text>a 5,6-dihydrouridine in mRNA + NAD(+) = a uridine in mRNA + NADH + H(+)</text>
        <dbReference type="Rhea" id="RHEA:69851"/>
        <dbReference type="Rhea" id="RHEA-COMP:14658"/>
        <dbReference type="Rhea" id="RHEA-COMP:17789"/>
        <dbReference type="ChEBI" id="CHEBI:15378"/>
        <dbReference type="ChEBI" id="CHEBI:57540"/>
        <dbReference type="ChEBI" id="CHEBI:57945"/>
        <dbReference type="ChEBI" id="CHEBI:65315"/>
        <dbReference type="ChEBI" id="CHEBI:74443"/>
    </reaction>
    <physiologicalReaction direction="right-to-left" evidence="13">
        <dbReference type="Rhea" id="RHEA:69853"/>
    </physiologicalReaction>
</comment>
<dbReference type="PANTHER" id="PTHR11082">
    <property type="entry name" value="TRNA-DIHYDROURIDINE SYNTHASE"/>
    <property type="match status" value="1"/>
</dbReference>
<keyword evidence="5" id="KW-0819">tRNA processing</keyword>
<evidence type="ECO:0000256" key="11">
    <source>
        <dbReference type="ARBA" id="ARBA00047287"/>
    </source>
</evidence>
<dbReference type="GO" id="GO:0017150">
    <property type="term" value="F:tRNA dihydrouridine synthase activity"/>
    <property type="evidence" value="ECO:0007669"/>
    <property type="project" value="InterPro"/>
</dbReference>
<evidence type="ECO:0000256" key="5">
    <source>
        <dbReference type="ARBA" id="ARBA00022694"/>
    </source>
</evidence>
<evidence type="ECO:0000256" key="4">
    <source>
        <dbReference type="ARBA" id="ARBA00022664"/>
    </source>
</evidence>
<name>A0AAJ5Z0L9_9BASI</name>
<evidence type="ECO:0000256" key="8">
    <source>
        <dbReference type="ARBA" id="ARBA00023027"/>
    </source>
</evidence>
<dbReference type="Pfam" id="PF01207">
    <property type="entry name" value="Dus"/>
    <property type="match status" value="1"/>
</dbReference>
<evidence type="ECO:0000256" key="16">
    <source>
        <dbReference type="ARBA" id="ARBA00049467"/>
    </source>
</evidence>
<protein>
    <recommendedName>
        <fullName evidence="10">tRNA-dihydrouridine(16/17) synthase [NAD(P)(+)]</fullName>
        <ecNumber evidence="10">1.3.1.88</ecNumber>
    </recommendedName>
</protein>
<keyword evidence="4" id="KW-0507">mRNA processing</keyword>
<dbReference type="InterPro" id="IPR013785">
    <property type="entry name" value="Aldolase_TIM"/>
</dbReference>
<evidence type="ECO:0000256" key="6">
    <source>
        <dbReference type="ARBA" id="ARBA00022857"/>
    </source>
</evidence>
<evidence type="ECO:0000256" key="10">
    <source>
        <dbReference type="ARBA" id="ARBA00038890"/>
    </source>
</evidence>
<proteinExistence type="inferred from homology"/>
<evidence type="ECO:0000313" key="18">
    <source>
        <dbReference type="EMBL" id="WFD15763.1"/>
    </source>
</evidence>
<comment type="catalytic activity">
    <reaction evidence="15">
        <text>a 5,6-dihydrouridine in mRNA + NADP(+) = a uridine in mRNA + NADPH + H(+)</text>
        <dbReference type="Rhea" id="RHEA:69855"/>
        <dbReference type="Rhea" id="RHEA-COMP:14658"/>
        <dbReference type="Rhea" id="RHEA-COMP:17789"/>
        <dbReference type="ChEBI" id="CHEBI:15378"/>
        <dbReference type="ChEBI" id="CHEBI:57783"/>
        <dbReference type="ChEBI" id="CHEBI:58349"/>
        <dbReference type="ChEBI" id="CHEBI:65315"/>
        <dbReference type="ChEBI" id="CHEBI:74443"/>
    </reaction>
    <physiologicalReaction direction="right-to-left" evidence="15">
        <dbReference type="Rhea" id="RHEA:69857"/>
    </physiologicalReaction>
</comment>
<keyword evidence="3" id="KW-0288">FMN</keyword>
<dbReference type="Gene3D" id="3.20.20.70">
    <property type="entry name" value="Aldolase class I"/>
    <property type="match status" value="1"/>
</dbReference>
<keyword evidence="19" id="KW-1185">Reference proteome</keyword>